<reference evidence="7" key="1">
    <citation type="journal article" date="2017" name="Int J Environ Stud">
        <title>Does the Miocene-Pliocene relict legume Oxytropis triphylla form nitrogen-fixing nodules with a combination of bacterial strains?</title>
        <authorList>
            <person name="Safronova V."/>
            <person name="Belimov A."/>
            <person name="Sazanova A."/>
            <person name="Kuznetsova I."/>
            <person name="Popova J."/>
            <person name="Andronov E."/>
            <person name="Verkhozina A."/>
            <person name="Tikhonovich I."/>
        </authorList>
    </citation>
    <scope>NUCLEOTIDE SEQUENCE [LARGE SCALE GENOMIC DNA]</scope>
    <source>
        <strain evidence="7">Tri-38</strain>
    </source>
</reference>
<dbReference type="InterPro" id="IPR023271">
    <property type="entry name" value="Aquaporin-like"/>
</dbReference>
<dbReference type="Proteomes" id="UP000232163">
    <property type="component" value="Unassembled WGS sequence"/>
</dbReference>
<evidence type="ECO:0000313" key="6">
    <source>
        <dbReference type="EMBL" id="PIO46845.1"/>
    </source>
</evidence>
<dbReference type="OrthoDB" id="7510023at2"/>
<dbReference type="RefSeq" id="WP_100001212.1">
    <property type="nucleotide sequence ID" value="NZ_CP017940.1"/>
</dbReference>
<dbReference type="KEGG" id="pht:BLM14_10750"/>
<dbReference type="InterPro" id="IPR021265">
    <property type="entry name" value="DUF2842"/>
</dbReference>
<evidence type="ECO:0000256" key="3">
    <source>
        <dbReference type="ARBA" id="ARBA00022989"/>
    </source>
</evidence>
<dbReference type="GO" id="GO:0016020">
    <property type="term" value="C:membrane"/>
    <property type="evidence" value="ECO:0007669"/>
    <property type="project" value="UniProtKB-SubCell"/>
</dbReference>
<feature type="transmembrane region" description="Helical" evidence="5">
    <location>
        <begin position="12"/>
        <end position="33"/>
    </location>
</feature>
<keyword evidence="2 5" id="KW-0812">Transmembrane</keyword>
<keyword evidence="4 5" id="KW-0472">Membrane</keyword>
<evidence type="ECO:0000256" key="4">
    <source>
        <dbReference type="ARBA" id="ARBA00023136"/>
    </source>
</evidence>
<organism evidence="6 7">
    <name type="scientific">Phyllobacterium zundukense</name>
    <dbReference type="NCBI Taxonomy" id="1867719"/>
    <lineage>
        <taxon>Bacteria</taxon>
        <taxon>Pseudomonadati</taxon>
        <taxon>Pseudomonadota</taxon>
        <taxon>Alphaproteobacteria</taxon>
        <taxon>Hyphomicrobiales</taxon>
        <taxon>Phyllobacteriaceae</taxon>
        <taxon>Phyllobacterium</taxon>
    </lineage>
</organism>
<dbReference type="Pfam" id="PF11003">
    <property type="entry name" value="DUF2842"/>
    <property type="match status" value="1"/>
</dbReference>
<keyword evidence="3 5" id="KW-1133">Transmembrane helix</keyword>
<dbReference type="AlphaFoldDB" id="A0A2N9W527"/>
<protein>
    <recommendedName>
        <fullName evidence="8">DUF2842 domain-containing protein</fullName>
    </recommendedName>
</protein>
<evidence type="ECO:0008006" key="8">
    <source>
        <dbReference type="Google" id="ProtNLM"/>
    </source>
</evidence>
<feature type="transmembrane region" description="Helical" evidence="5">
    <location>
        <begin position="39"/>
        <end position="60"/>
    </location>
</feature>
<evidence type="ECO:0000256" key="2">
    <source>
        <dbReference type="ARBA" id="ARBA00022692"/>
    </source>
</evidence>
<sequence length="72" mass="8047">MPVRLKKLIGTFLLVALVCVYAIVATIFAVALLGNASPWIHLLYFFGTGILWVVPAMFIISWMERAPKKKTP</sequence>
<proteinExistence type="predicted"/>
<evidence type="ECO:0000256" key="1">
    <source>
        <dbReference type="ARBA" id="ARBA00004141"/>
    </source>
</evidence>
<evidence type="ECO:0000256" key="5">
    <source>
        <dbReference type="SAM" id="Phobius"/>
    </source>
</evidence>
<comment type="caution">
    <text evidence="6">The sequence shown here is derived from an EMBL/GenBank/DDBJ whole genome shotgun (WGS) entry which is preliminary data.</text>
</comment>
<gene>
    <name evidence="6" type="ORF">B5P45_01320</name>
</gene>
<comment type="subcellular location">
    <subcellularLocation>
        <location evidence="1">Membrane</location>
        <topology evidence="1">Multi-pass membrane protein</topology>
    </subcellularLocation>
</comment>
<dbReference type="EMBL" id="MZMT01000003">
    <property type="protein sequence ID" value="PIO46845.1"/>
    <property type="molecule type" value="Genomic_DNA"/>
</dbReference>
<name>A0A2N9W527_9HYPH</name>
<keyword evidence="7" id="KW-1185">Reference proteome</keyword>
<dbReference type="SUPFAM" id="SSF81338">
    <property type="entry name" value="Aquaporin-like"/>
    <property type="match status" value="1"/>
</dbReference>
<evidence type="ECO:0000313" key="7">
    <source>
        <dbReference type="Proteomes" id="UP000232163"/>
    </source>
</evidence>
<accession>A0A2N9W527</accession>